<feature type="compositionally biased region" description="Basic and acidic residues" evidence="1">
    <location>
        <begin position="95"/>
        <end position="110"/>
    </location>
</feature>
<feature type="compositionally biased region" description="Polar residues" evidence="1">
    <location>
        <begin position="1"/>
        <end position="10"/>
    </location>
</feature>
<gene>
    <name evidence="2" type="primary">119</name>
    <name evidence="2" type="ORF">HRTV5_119</name>
</gene>
<proteinExistence type="predicted"/>
<evidence type="ECO:0000256" key="1">
    <source>
        <dbReference type="SAM" id="MobiDB-lite"/>
    </source>
</evidence>
<name>R4T5Z9_9CAUD</name>
<dbReference type="RefSeq" id="YP_008058563.1">
    <property type="nucleotide sequence ID" value="NC_021320.1"/>
</dbReference>
<dbReference type="EMBL" id="KC292022">
    <property type="protein sequence ID" value="AGM11089.1"/>
    <property type="molecule type" value="Genomic_DNA"/>
</dbReference>
<protein>
    <submittedName>
        <fullName evidence="2">Uncharacterized protein</fullName>
    </submittedName>
</protein>
<dbReference type="GeneID" id="16194439"/>
<evidence type="ECO:0000313" key="3">
    <source>
        <dbReference type="Proteomes" id="UP000204498"/>
    </source>
</evidence>
<dbReference type="KEGG" id="vg:16194439"/>
<feature type="region of interest" description="Disordered" evidence="1">
    <location>
        <begin position="89"/>
        <end position="119"/>
    </location>
</feature>
<organism evidence="2 3">
    <name type="scientific">Halorubrum tailed phage 5</name>
    <dbReference type="NCBI Taxonomy" id="2847107"/>
    <lineage>
        <taxon>Viruses</taxon>
        <taxon>Duplodnaviria</taxon>
        <taxon>Heunggongvirae</taxon>
        <taxon>Uroviricota</taxon>
        <taxon>Caudoviricetes</taxon>
        <taxon>Thumleimavirales</taxon>
        <taxon>Hafunaviridae</taxon>
        <taxon>Haloferacalesvirus</taxon>
        <taxon>Haloferacalesvirus pyrstotum</taxon>
        <taxon>Haloferacalesvirus HRTV5</taxon>
    </lineage>
</organism>
<reference evidence="2 3" key="1">
    <citation type="submission" date="2012-12" db="EMBL/GenBank/DDBJ databases">
        <authorList>
            <person name="Sencilo A."/>
            <person name="Jacobs-Sera D."/>
            <person name="Russell D.A."/>
            <person name="Ko C."/>
            <person name="Atanasova N."/>
            <person name="Osterlund E."/>
            <person name="Oksanen H.M."/>
            <person name="Bamford D.H."/>
            <person name="Hatfull G.F."/>
            <person name="Roine E."/>
            <person name="Hendrix R.W."/>
        </authorList>
    </citation>
    <scope>NUCLEOTIDE SEQUENCE [LARGE SCALE GENOMIC DNA]</scope>
</reference>
<feature type="region of interest" description="Disordered" evidence="1">
    <location>
        <begin position="1"/>
        <end position="30"/>
    </location>
</feature>
<sequence length="119" mass="13793">MTTMNETPTFSRDAKDYEYDPLSHGGNRRRERRIAMEAIDQAIENGEAHLGRKGRILLETRWSGQLITVVIDPKDESIVTTYRGTGKKLKSLQQQEKRRRERQQKIREGRGAAYTGAWM</sequence>
<evidence type="ECO:0000313" key="2">
    <source>
        <dbReference type="EMBL" id="AGM11089.1"/>
    </source>
</evidence>
<keyword evidence="3" id="KW-1185">Reference proteome</keyword>
<dbReference type="Proteomes" id="UP000204498">
    <property type="component" value="Segment"/>
</dbReference>
<accession>R4T5Z9</accession>